<accession>A0ABY9XCP1</accession>
<gene>
    <name evidence="3" type="ORF">QL112_010550</name>
</gene>
<evidence type="ECO:0000259" key="2">
    <source>
        <dbReference type="Pfam" id="PF12197"/>
    </source>
</evidence>
<protein>
    <submittedName>
        <fullName evidence="3">LCI family antimicrobial peptide</fullName>
    </submittedName>
</protein>
<keyword evidence="4" id="KW-1185">Reference proteome</keyword>
<evidence type="ECO:0000256" key="1">
    <source>
        <dbReference type="SAM" id="SignalP"/>
    </source>
</evidence>
<keyword evidence="1" id="KW-0732">Signal</keyword>
<evidence type="ECO:0000313" key="4">
    <source>
        <dbReference type="Proteomes" id="UP001300348"/>
    </source>
</evidence>
<dbReference type="InterPro" id="IPR020976">
    <property type="entry name" value="Antimicrobial_lci"/>
</dbReference>
<feature type="chain" id="PRO_5045308563" evidence="1">
    <location>
        <begin position="27"/>
        <end position="89"/>
    </location>
</feature>
<dbReference type="GeneID" id="88856001"/>
<name>A0ABY9XCP1_9GAMM</name>
<evidence type="ECO:0000313" key="3">
    <source>
        <dbReference type="EMBL" id="WNH00355.1"/>
    </source>
</evidence>
<dbReference type="EMBL" id="CP133647">
    <property type="protein sequence ID" value="WNH00355.1"/>
    <property type="molecule type" value="Genomic_DNA"/>
</dbReference>
<feature type="signal peptide" evidence="1">
    <location>
        <begin position="1"/>
        <end position="26"/>
    </location>
</feature>
<proteinExistence type="predicted"/>
<feature type="domain" description="LCI fold" evidence="2">
    <location>
        <begin position="55"/>
        <end position="87"/>
    </location>
</feature>
<dbReference type="RefSeq" id="WP_189758406.1">
    <property type="nucleotide sequence ID" value="NZ_CAWPOC010000218.1"/>
</dbReference>
<organism evidence="3 4">
    <name type="scientific">Xenorhabdus griffiniae</name>
    <dbReference type="NCBI Taxonomy" id="351672"/>
    <lineage>
        <taxon>Bacteria</taxon>
        <taxon>Pseudomonadati</taxon>
        <taxon>Pseudomonadota</taxon>
        <taxon>Gammaproteobacteria</taxon>
        <taxon>Enterobacterales</taxon>
        <taxon>Morganellaceae</taxon>
        <taxon>Xenorhabdus</taxon>
    </lineage>
</organism>
<dbReference type="Proteomes" id="UP001300348">
    <property type="component" value="Chromosome"/>
</dbReference>
<reference evidence="3 4" key="1">
    <citation type="journal article" date="2023" name="Access Microbiol">
        <title>The genome of a steinernematid-associated Pseudomonas piscis bacterium encodes the biosynthesis of insect toxins.</title>
        <authorList>
            <person name="Awori R.M."/>
            <person name="Hendre P."/>
            <person name="Amugune N.O."/>
        </authorList>
    </citation>
    <scope>NUCLEOTIDE SEQUENCE [LARGE SCALE GENOMIC DNA]</scope>
    <source>
        <strain evidence="3 4">97</strain>
    </source>
</reference>
<sequence>MFKKLLAIGALAAGIALTGGIGTASASPSEDCRPQAINDLGGNLYSRYIVHSVNRFSNSFTENGITWYFKSSGKCSNGLFYGFYEGRKY</sequence>
<dbReference type="Pfam" id="PF12197">
    <property type="entry name" value="lci"/>
    <property type="match status" value="1"/>
</dbReference>